<feature type="signal peptide" evidence="1">
    <location>
        <begin position="1"/>
        <end position="24"/>
    </location>
</feature>
<organism evidence="2 3">
    <name type="scientific">Dolichospermum compactum NIES-806</name>
    <dbReference type="NCBI Taxonomy" id="1973481"/>
    <lineage>
        <taxon>Bacteria</taxon>
        <taxon>Bacillati</taxon>
        <taxon>Cyanobacteriota</taxon>
        <taxon>Cyanophyceae</taxon>
        <taxon>Nostocales</taxon>
        <taxon>Aphanizomenonaceae</taxon>
        <taxon>Dolichospermum</taxon>
        <taxon>Dolichospermum compactum</taxon>
    </lineage>
</organism>
<sequence>MKKTIGLGLMVLSVYLYNSSACFAGNKLSIDNAGVKIGNYSQSQLVVGMSARDEESGDCIREGTCKD</sequence>
<dbReference type="RefSeq" id="WP_096668527.1">
    <property type="nucleotide sequence ID" value="NZ_AP018316.1"/>
</dbReference>
<proteinExistence type="predicted"/>
<dbReference type="KEGG" id="dcm:NIES806_30510"/>
<evidence type="ECO:0000313" key="2">
    <source>
        <dbReference type="EMBL" id="BAZ86835.1"/>
    </source>
</evidence>
<name>A0A1Z4V6F6_9CYAN</name>
<reference evidence="2 3" key="1">
    <citation type="submission" date="2017-06" db="EMBL/GenBank/DDBJ databases">
        <title>Genome sequencing of cyanobaciteial culture collection at National Institute for Environmental Studies (NIES).</title>
        <authorList>
            <person name="Hirose Y."/>
            <person name="Shimura Y."/>
            <person name="Fujisawa T."/>
            <person name="Nakamura Y."/>
            <person name="Kawachi M."/>
        </authorList>
    </citation>
    <scope>NUCLEOTIDE SEQUENCE [LARGE SCALE GENOMIC DNA]</scope>
    <source>
        <strain evidence="2 3">NIES-806</strain>
    </source>
</reference>
<dbReference type="EMBL" id="AP018316">
    <property type="protein sequence ID" value="BAZ86835.1"/>
    <property type="molecule type" value="Genomic_DNA"/>
</dbReference>
<feature type="chain" id="PRO_5012757739" evidence="1">
    <location>
        <begin position="25"/>
        <end position="67"/>
    </location>
</feature>
<accession>A0A1Z4V6F6</accession>
<dbReference type="Proteomes" id="UP000218702">
    <property type="component" value="Chromosome"/>
</dbReference>
<protein>
    <submittedName>
        <fullName evidence="2">Uncharacterized protein</fullName>
    </submittedName>
</protein>
<dbReference type="AlphaFoldDB" id="A0A1Z4V6F6"/>
<evidence type="ECO:0000313" key="3">
    <source>
        <dbReference type="Proteomes" id="UP000218702"/>
    </source>
</evidence>
<dbReference type="OrthoDB" id="488790at2"/>
<gene>
    <name evidence="2" type="ORF">NIES806_30510</name>
</gene>
<keyword evidence="3" id="KW-1185">Reference proteome</keyword>
<evidence type="ECO:0000256" key="1">
    <source>
        <dbReference type="SAM" id="SignalP"/>
    </source>
</evidence>
<keyword evidence="1" id="KW-0732">Signal</keyword>